<reference evidence="1 2" key="1">
    <citation type="submission" date="2015-07" db="EMBL/GenBank/DDBJ databases">
        <title>Comparative genomics of the Sigatoka disease complex on banana suggests a link between parallel evolutionary changes in Pseudocercospora fijiensis and Pseudocercospora eumusae and increased virulence on the banana host.</title>
        <authorList>
            <person name="Chang T.-C."/>
            <person name="Salvucci A."/>
            <person name="Crous P.W."/>
            <person name="Stergiopoulos I."/>
        </authorList>
    </citation>
    <scope>NUCLEOTIDE SEQUENCE [LARGE SCALE GENOMIC DNA]</scope>
    <source>
        <strain evidence="1 2">CBS 116634</strain>
    </source>
</reference>
<comment type="caution">
    <text evidence="1">The sequence shown here is derived from an EMBL/GenBank/DDBJ whole genome shotgun (WGS) entry which is preliminary data.</text>
</comment>
<name>A0A139I3G0_9PEZI</name>
<organism evidence="1 2">
    <name type="scientific">Pseudocercospora musae</name>
    <dbReference type="NCBI Taxonomy" id="113226"/>
    <lineage>
        <taxon>Eukaryota</taxon>
        <taxon>Fungi</taxon>
        <taxon>Dikarya</taxon>
        <taxon>Ascomycota</taxon>
        <taxon>Pezizomycotina</taxon>
        <taxon>Dothideomycetes</taxon>
        <taxon>Dothideomycetidae</taxon>
        <taxon>Mycosphaerellales</taxon>
        <taxon>Mycosphaerellaceae</taxon>
        <taxon>Pseudocercospora</taxon>
    </lineage>
</organism>
<dbReference type="AlphaFoldDB" id="A0A139I3G0"/>
<dbReference type="EMBL" id="LFZO01000360">
    <property type="protein sequence ID" value="KXT09238.1"/>
    <property type="molecule type" value="Genomic_DNA"/>
</dbReference>
<proteinExistence type="predicted"/>
<gene>
    <name evidence="1" type="ORF">AC579_6785</name>
</gene>
<protein>
    <submittedName>
        <fullName evidence="1">Uncharacterized protein</fullName>
    </submittedName>
</protein>
<evidence type="ECO:0000313" key="1">
    <source>
        <dbReference type="EMBL" id="KXT09238.1"/>
    </source>
</evidence>
<keyword evidence="2" id="KW-1185">Reference proteome</keyword>
<dbReference type="PROSITE" id="PS51257">
    <property type="entry name" value="PROKAR_LIPOPROTEIN"/>
    <property type="match status" value="1"/>
</dbReference>
<evidence type="ECO:0000313" key="2">
    <source>
        <dbReference type="Proteomes" id="UP000073492"/>
    </source>
</evidence>
<sequence length="88" mass="9892">MALTSYRINEFSSEPVTIIAGLAVVQSCPSRQSNRFRERTALVVGLAASPPAVKTLLYFIHALRLDYDNEDDMEDEGMRNELQVAFEI</sequence>
<dbReference type="Proteomes" id="UP000073492">
    <property type="component" value="Unassembled WGS sequence"/>
</dbReference>
<accession>A0A139I3G0</accession>